<dbReference type="Pfam" id="PF01529">
    <property type="entry name" value="DHHC"/>
    <property type="match status" value="1"/>
</dbReference>
<dbReference type="GO" id="GO:0005794">
    <property type="term" value="C:Golgi apparatus"/>
    <property type="evidence" value="ECO:0007669"/>
    <property type="project" value="UniProtKB-SubCell"/>
</dbReference>
<keyword evidence="2 10" id="KW-0808">Transferase</keyword>
<comment type="domain">
    <text evidence="10">The DHHC domain is required for palmitoyltransferase activity.</text>
</comment>
<comment type="catalytic activity">
    <reaction evidence="10">
        <text>L-cysteinyl-[protein] + hexadecanoyl-CoA = S-hexadecanoyl-L-cysteinyl-[protein] + CoA</text>
        <dbReference type="Rhea" id="RHEA:36683"/>
        <dbReference type="Rhea" id="RHEA-COMP:10131"/>
        <dbReference type="Rhea" id="RHEA-COMP:11032"/>
        <dbReference type="ChEBI" id="CHEBI:29950"/>
        <dbReference type="ChEBI" id="CHEBI:57287"/>
        <dbReference type="ChEBI" id="CHEBI:57379"/>
        <dbReference type="ChEBI" id="CHEBI:74151"/>
        <dbReference type="EC" id="2.3.1.225"/>
    </reaction>
</comment>
<keyword evidence="3 10" id="KW-0812">Transmembrane</keyword>
<evidence type="ECO:0000256" key="4">
    <source>
        <dbReference type="ARBA" id="ARBA00022989"/>
    </source>
</evidence>
<evidence type="ECO:0000256" key="1">
    <source>
        <dbReference type="ARBA" id="ARBA00004166"/>
    </source>
</evidence>
<feature type="transmembrane region" description="Helical" evidence="10">
    <location>
        <begin position="71"/>
        <end position="88"/>
    </location>
</feature>
<keyword evidence="4 10" id="KW-1133">Transmembrane helix</keyword>
<dbReference type="EC" id="2.3.1.225" evidence="10"/>
<keyword evidence="9 10" id="KW-0012">Acyltransferase</keyword>
<keyword evidence="5" id="KW-0333">Golgi apparatus</keyword>
<feature type="transmembrane region" description="Helical" evidence="10">
    <location>
        <begin position="236"/>
        <end position="259"/>
    </location>
</feature>
<comment type="subcellular location">
    <subcellularLocation>
        <location evidence="1">Golgi apparatus</location>
        <location evidence="1">trans-Golgi network membrane</location>
        <topology evidence="1">Multi-pass membrane protein</topology>
    </subcellularLocation>
</comment>
<keyword evidence="13" id="KW-1185">Reference proteome</keyword>
<feature type="domain" description="Palmitoyltransferase DHHC" evidence="11">
    <location>
        <begin position="190"/>
        <end position="323"/>
    </location>
</feature>
<dbReference type="EMBL" id="OV725083">
    <property type="protein sequence ID" value="CAH1407411.1"/>
    <property type="molecule type" value="Genomic_DNA"/>
</dbReference>
<reference evidence="12" key="1">
    <citation type="submission" date="2022-01" db="EMBL/GenBank/DDBJ databases">
        <authorList>
            <person name="King R."/>
        </authorList>
    </citation>
    <scope>NUCLEOTIDE SEQUENCE</scope>
</reference>
<evidence type="ECO:0000256" key="5">
    <source>
        <dbReference type="ARBA" id="ARBA00023034"/>
    </source>
</evidence>
<keyword evidence="6 10" id="KW-0472">Membrane</keyword>
<comment type="similarity">
    <text evidence="10">Belongs to the DHHC palmitoyltransferase family.</text>
</comment>
<dbReference type="InterPro" id="IPR001594">
    <property type="entry name" value="Palmitoyltrfase_DHHC"/>
</dbReference>
<keyword evidence="8" id="KW-0449">Lipoprotein</keyword>
<feature type="transmembrane region" description="Helical" evidence="10">
    <location>
        <begin position="279"/>
        <end position="312"/>
    </location>
</feature>
<evidence type="ECO:0000313" key="13">
    <source>
        <dbReference type="Proteomes" id="UP001152798"/>
    </source>
</evidence>
<evidence type="ECO:0000256" key="9">
    <source>
        <dbReference type="ARBA" id="ARBA00023315"/>
    </source>
</evidence>
<evidence type="ECO:0000259" key="11">
    <source>
        <dbReference type="Pfam" id="PF01529"/>
    </source>
</evidence>
<accession>A0A9P0MX19</accession>
<evidence type="ECO:0000256" key="2">
    <source>
        <dbReference type="ARBA" id="ARBA00022679"/>
    </source>
</evidence>
<organism evidence="12 13">
    <name type="scientific">Nezara viridula</name>
    <name type="common">Southern green stink bug</name>
    <name type="synonym">Cimex viridulus</name>
    <dbReference type="NCBI Taxonomy" id="85310"/>
    <lineage>
        <taxon>Eukaryota</taxon>
        <taxon>Metazoa</taxon>
        <taxon>Ecdysozoa</taxon>
        <taxon>Arthropoda</taxon>
        <taxon>Hexapoda</taxon>
        <taxon>Insecta</taxon>
        <taxon>Pterygota</taxon>
        <taxon>Neoptera</taxon>
        <taxon>Paraneoptera</taxon>
        <taxon>Hemiptera</taxon>
        <taxon>Heteroptera</taxon>
        <taxon>Panheteroptera</taxon>
        <taxon>Pentatomomorpha</taxon>
        <taxon>Pentatomoidea</taxon>
        <taxon>Pentatomidae</taxon>
        <taxon>Pentatominae</taxon>
        <taxon>Nezara</taxon>
    </lineage>
</organism>
<dbReference type="Proteomes" id="UP001152798">
    <property type="component" value="Chromosome 7"/>
</dbReference>
<dbReference type="PANTHER" id="PTHR22883:SF475">
    <property type="entry name" value="PALMITOYLTRANSFERASE ZDHHC23"/>
    <property type="match status" value="1"/>
</dbReference>
<sequence length="363" mass="41750">MAPRTLCCCEYISSEGDIRHLLDCCCNCPEIDYCFDRLITCKPIPTNLCARIMTGATERIRFPWKGGAKQCSLHVILPVVALPLFLTAAAQGLWISVVAFSFLPIFLTYLHYILMKFYSYSSFFFVWNVASFVEVFLIFEAIGVALLEIRADENIAFICLTLCVCFCIYKIKQKEKLSHVLAEYDGDFKFNLLCPECNVKIPPRTFHCYTCQACILMRGQHCAWFNCCIGEKNHKWYMLFLIFSIVYLLFCANLILTTACHPVQFIGAIMLPDDCSEVYFDSLCALCFVTSIYCIEAAIFIMSVFVFEIWLISLGMTGHEYRNRSKRSFFCGLLSSRPYSKGIIRNWLNYFKGSDASFLYYNI</sequence>
<dbReference type="GO" id="GO:0005783">
    <property type="term" value="C:endoplasmic reticulum"/>
    <property type="evidence" value="ECO:0007669"/>
    <property type="project" value="TreeGrafter"/>
</dbReference>
<gene>
    <name evidence="12" type="ORF">NEZAVI_LOCUS15129</name>
</gene>
<dbReference type="GO" id="GO:0006612">
    <property type="term" value="P:protein targeting to membrane"/>
    <property type="evidence" value="ECO:0007669"/>
    <property type="project" value="TreeGrafter"/>
</dbReference>
<evidence type="ECO:0000256" key="7">
    <source>
        <dbReference type="ARBA" id="ARBA00023139"/>
    </source>
</evidence>
<feature type="transmembrane region" description="Helical" evidence="10">
    <location>
        <begin position="155"/>
        <end position="171"/>
    </location>
</feature>
<dbReference type="GO" id="GO:0019706">
    <property type="term" value="F:protein-cysteine S-palmitoyltransferase activity"/>
    <property type="evidence" value="ECO:0007669"/>
    <property type="project" value="UniProtKB-EC"/>
</dbReference>
<dbReference type="AlphaFoldDB" id="A0A9P0MX19"/>
<evidence type="ECO:0000256" key="3">
    <source>
        <dbReference type="ARBA" id="ARBA00022692"/>
    </source>
</evidence>
<feature type="transmembrane region" description="Helical" evidence="10">
    <location>
        <begin position="124"/>
        <end position="149"/>
    </location>
</feature>
<evidence type="ECO:0000313" key="12">
    <source>
        <dbReference type="EMBL" id="CAH1407411.1"/>
    </source>
</evidence>
<proteinExistence type="inferred from homology"/>
<dbReference type="InterPro" id="IPR039859">
    <property type="entry name" value="PFA4/ZDH16/20/ERF2-like"/>
</dbReference>
<keyword evidence="7" id="KW-0564">Palmitate</keyword>
<name>A0A9P0MX19_NEZVI</name>
<evidence type="ECO:0000256" key="10">
    <source>
        <dbReference type="RuleBase" id="RU079119"/>
    </source>
</evidence>
<feature type="transmembrane region" description="Helical" evidence="10">
    <location>
        <begin position="94"/>
        <end position="112"/>
    </location>
</feature>
<dbReference type="PANTHER" id="PTHR22883">
    <property type="entry name" value="ZINC FINGER DHHC DOMAIN CONTAINING PROTEIN"/>
    <property type="match status" value="1"/>
</dbReference>
<dbReference type="PROSITE" id="PS50216">
    <property type="entry name" value="DHHC"/>
    <property type="match status" value="1"/>
</dbReference>
<protein>
    <recommendedName>
        <fullName evidence="10">Palmitoyltransferase</fullName>
        <ecNumber evidence="10">2.3.1.225</ecNumber>
    </recommendedName>
</protein>
<dbReference type="OrthoDB" id="430659at2759"/>
<evidence type="ECO:0000256" key="6">
    <source>
        <dbReference type="ARBA" id="ARBA00023136"/>
    </source>
</evidence>
<evidence type="ECO:0000256" key="8">
    <source>
        <dbReference type="ARBA" id="ARBA00023288"/>
    </source>
</evidence>